<keyword evidence="3" id="KW-1133">Transmembrane helix</keyword>
<evidence type="ECO:0000256" key="1">
    <source>
        <dbReference type="ARBA" id="ARBA00004370"/>
    </source>
</evidence>
<protein>
    <recommendedName>
        <fullName evidence="7">SUN domain-containing protein</fullName>
    </recommendedName>
</protein>
<evidence type="ECO:0000256" key="5">
    <source>
        <dbReference type="SAM" id="Coils"/>
    </source>
</evidence>
<feature type="region of interest" description="Disordered" evidence="6">
    <location>
        <begin position="52"/>
        <end position="71"/>
    </location>
</feature>
<evidence type="ECO:0000259" key="7">
    <source>
        <dbReference type="PROSITE" id="PS51469"/>
    </source>
</evidence>
<dbReference type="EMBL" id="CP046238">
    <property type="protein sequence ID" value="WFD49390.1"/>
    <property type="molecule type" value="Genomic_DNA"/>
</dbReference>
<feature type="domain" description="SUN" evidence="7">
    <location>
        <begin position="586"/>
        <end position="794"/>
    </location>
</feature>
<evidence type="ECO:0000256" key="4">
    <source>
        <dbReference type="ARBA" id="ARBA00023136"/>
    </source>
</evidence>
<reference evidence="8 9" key="1">
    <citation type="journal article" date="2020" name="Elife">
        <title>Loss of centromere function drives karyotype evolution in closely related Malassezia species.</title>
        <authorList>
            <person name="Sankaranarayanan S.R."/>
            <person name="Ianiri G."/>
            <person name="Coelho M.A."/>
            <person name="Reza M.H."/>
            <person name="Thimmappa B.C."/>
            <person name="Ganguly P."/>
            <person name="Vadnala R.N."/>
            <person name="Sun S."/>
            <person name="Siddharthan R."/>
            <person name="Tellgren-Roth C."/>
            <person name="Dawson T.L."/>
            <person name="Heitman J."/>
            <person name="Sanyal K."/>
        </authorList>
    </citation>
    <scope>NUCLEOTIDE SEQUENCE [LARGE SCALE GENOMIC DNA]</scope>
    <source>
        <strain evidence="8">CBS14141</strain>
    </source>
</reference>
<gene>
    <name evidence="8" type="ORF">GLX27_004070</name>
</gene>
<name>A0ABY8EUZ3_MALFU</name>
<dbReference type="PANTHER" id="PTHR12911">
    <property type="entry name" value="SAD1/UNC-84-LIKE PROTEIN-RELATED"/>
    <property type="match status" value="1"/>
</dbReference>
<feature type="compositionally biased region" description="Basic and acidic residues" evidence="6">
    <location>
        <begin position="9"/>
        <end position="20"/>
    </location>
</feature>
<dbReference type="Gene3D" id="2.60.120.260">
    <property type="entry name" value="Galactose-binding domain-like"/>
    <property type="match status" value="1"/>
</dbReference>
<sequence>MSESIARVRMRERGTDEVRDASAWGSSLYSAGSGARDPSMVSSYYLRPAEPDASHADADATGTSLADESSVSDVFSGLGSLLRGAQRPPQTPKSSMRHASHAAPDAEEDYAQEDQFMEQVEDQWRGQRADADANPFVHAPHAAPDAAPTPMRTPHVPGVFRSARRARRVDPNESQATDDASLGEAAPDVAPSARSAPALGTIPRLMLLGALVVLVYWALFATSRVSLPSFGRPATPPLVERPWRATSSSASVDELRKRIDTLEGAVNKIWRSFGDVGAEMKQQHAALNERLRTVEQRSALQSTVDALERQVQTLRAAQADDAKRWADEKRHTESLLARLAVVEQGGGGGSSGSSRSALPADAAASMRDKLAELEVRVARAARQAERADGAADEAKQAVDALRRVVPDEMPVRYDRHTKRVYVDPAVYRELRKVLGTSSGAAGSARPESWAAFLNANRGALETMFAASIKEHLQARTASGMLLDRESFLALLQSELTRAKTELSTRFNENAQSLQTEILAKVRQQQEMYEQSGSWHKPAAAQAWDSPTFLHDSVRAGEGVAGLIDAALATYAADQIARADYAQYSAGARVVPGLTSPTHEVRLGGRNVHSVWSVVQALVPLPQLGTPSTYAARGRMPAVALHHDNAPGMCWPFSGSHGQLGIQLVRAIHVEAITIDHVPAVLALSGVGAAPREMEAWGVLQTPEERRQLAQWRAQRARTEDGTEEPTPVPPSPAHVYLGAFVYDTAGAAIQTFPVSSEGAAFPLPLRVVQLNVLSNHGLRDYTCLYRVRVHGTPAD</sequence>
<feature type="coiled-coil region" evidence="5">
    <location>
        <begin position="363"/>
        <end position="404"/>
    </location>
</feature>
<dbReference type="Proteomes" id="UP000818624">
    <property type="component" value="Chromosome 5"/>
</dbReference>
<evidence type="ECO:0000313" key="9">
    <source>
        <dbReference type="Proteomes" id="UP000818624"/>
    </source>
</evidence>
<feature type="compositionally biased region" description="Polar residues" evidence="6">
    <location>
        <begin position="61"/>
        <end position="71"/>
    </location>
</feature>
<feature type="region of interest" description="Disordered" evidence="6">
    <location>
        <begin position="1"/>
        <end position="20"/>
    </location>
</feature>
<evidence type="ECO:0000256" key="2">
    <source>
        <dbReference type="ARBA" id="ARBA00022692"/>
    </source>
</evidence>
<comment type="subcellular location">
    <subcellularLocation>
        <location evidence="1">Membrane</location>
    </subcellularLocation>
</comment>
<dbReference type="Pfam" id="PF07738">
    <property type="entry name" value="Sad1_UNC"/>
    <property type="match status" value="2"/>
</dbReference>
<keyword evidence="9" id="KW-1185">Reference proteome</keyword>
<evidence type="ECO:0000313" key="8">
    <source>
        <dbReference type="EMBL" id="WFD49390.1"/>
    </source>
</evidence>
<dbReference type="InterPro" id="IPR045119">
    <property type="entry name" value="SUN1-5"/>
</dbReference>
<proteinExistence type="predicted"/>
<dbReference type="PANTHER" id="PTHR12911:SF8">
    <property type="entry name" value="KLAROID PROTEIN-RELATED"/>
    <property type="match status" value="1"/>
</dbReference>
<keyword evidence="2" id="KW-0812">Transmembrane</keyword>
<feature type="region of interest" description="Disordered" evidence="6">
    <location>
        <begin position="162"/>
        <end position="195"/>
    </location>
</feature>
<feature type="coiled-coil region" evidence="5">
    <location>
        <begin position="277"/>
        <end position="317"/>
    </location>
</feature>
<accession>A0ABY8EUZ3</accession>
<dbReference type="InterPro" id="IPR012919">
    <property type="entry name" value="SUN_dom"/>
</dbReference>
<evidence type="ECO:0000256" key="3">
    <source>
        <dbReference type="ARBA" id="ARBA00022989"/>
    </source>
</evidence>
<keyword evidence="5" id="KW-0175">Coiled coil</keyword>
<keyword evidence="4" id="KW-0472">Membrane</keyword>
<organism evidence="8 9">
    <name type="scientific">Malassezia furfur</name>
    <name type="common">Pityriasis versicolor infection agent</name>
    <name type="synonym">Pityrosporum furfur</name>
    <dbReference type="NCBI Taxonomy" id="55194"/>
    <lineage>
        <taxon>Eukaryota</taxon>
        <taxon>Fungi</taxon>
        <taxon>Dikarya</taxon>
        <taxon>Basidiomycota</taxon>
        <taxon>Ustilaginomycotina</taxon>
        <taxon>Malasseziomycetes</taxon>
        <taxon>Malasseziales</taxon>
        <taxon>Malasseziaceae</taxon>
        <taxon>Malassezia</taxon>
    </lineage>
</organism>
<dbReference type="PROSITE" id="PS51469">
    <property type="entry name" value="SUN"/>
    <property type="match status" value="1"/>
</dbReference>
<feature type="region of interest" description="Disordered" evidence="6">
    <location>
        <begin position="81"/>
        <end position="110"/>
    </location>
</feature>
<evidence type="ECO:0000256" key="6">
    <source>
        <dbReference type="SAM" id="MobiDB-lite"/>
    </source>
</evidence>